<dbReference type="PROSITE" id="PS51032">
    <property type="entry name" value="AP2_ERF"/>
    <property type="match status" value="1"/>
</dbReference>
<feature type="region of interest" description="Disordered" evidence="6">
    <location>
        <begin position="23"/>
        <end position="49"/>
    </location>
</feature>
<feature type="region of interest" description="Disordered" evidence="6">
    <location>
        <begin position="441"/>
        <end position="519"/>
    </location>
</feature>
<keyword evidence="5" id="KW-0539">Nucleus</keyword>
<dbReference type="Gene3D" id="3.30.730.10">
    <property type="entry name" value="AP2/ERF domain"/>
    <property type="match status" value="1"/>
</dbReference>
<keyword evidence="3" id="KW-0238">DNA-binding</keyword>
<feature type="compositionally biased region" description="Basic and acidic residues" evidence="6">
    <location>
        <begin position="462"/>
        <end position="473"/>
    </location>
</feature>
<dbReference type="Proteomes" id="UP000241890">
    <property type="component" value="Unassembled WGS sequence"/>
</dbReference>
<comment type="subcellular location">
    <subcellularLocation>
        <location evidence="1">Nucleus</location>
    </subcellularLocation>
</comment>
<feature type="region of interest" description="Disordered" evidence="6">
    <location>
        <begin position="265"/>
        <end position="339"/>
    </location>
</feature>
<dbReference type="SUPFAM" id="SSF54171">
    <property type="entry name" value="DNA-binding domain"/>
    <property type="match status" value="1"/>
</dbReference>
<feature type="compositionally biased region" description="Acidic residues" evidence="6">
    <location>
        <begin position="504"/>
        <end position="514"/>
    </location>
</feature>
<evidence type="ECO:0000256" key="6">
    <source>
        <dbReference type="SAM" id="MobiDB-lite"/>
    </source>
</evidence>
<sequence>MLSRLEPVLPKIQARTAPLPRHTLSCSITSNSTNTGNNNRTNSNNKHKRSISIRSLLLEANPMGNLWPSMGQVGGLHGMPALLPSEMLMLAAQVLAENERRQAAALARAKGLSQGTQNSVTGNPNGESPSLNRNSRQEDGLGTGPASAAGGPPFGEQRVQSATFSQANMPGWSPAQSLALAQRVLAGHGMTGLSGDPHMLGVYASGSDGGNSSPAAMMHAQQQQQQFQRQMADASLGGMDMNTPSPPFGGVAGMPFMFGQGSGLPAFAHDPRHSAMAHQGLNSSQAQSMQGGKKTGASSGAKRRASAQKRDKANGRGREDRTGASSTGMSEEQSLSAADAAHTSKYRGVYWNKTCKAWRARIWAHKKSEHLGNFEDEAEAARAFDKRALELGRFNTLNFPESHPHIAHVLQLHLVPAKTSSAHDAGADGDGKKKDKEESLLLGESGREKDKEHSRLSSQISAKEKASDGRHQPLTDPAAAPLASRDMNDVGLPSSTNSEKDHMDEDEDEEDDHVDSELGAGAIKLGKMFSDASKPASMAVDPALANWGSQSANVNESLVSPAVLAGSTSRSASASSLSSSSSPVRSAPSSFASKRAREGHESPGGSGSGGGSGTRTKKRLNTSAS</sequence>
<evidence type="ECO:0000256" key="4">
    <source>
        <dbReference type="ARBA" id="ARBA00023163"/>
    </source>
</evidence>
<gene>
    <name evidence="8" type="ORF">FCC1311_109352</name>
</gene>
<dbReference type="AlphaFoldDB" id="A0A2R5H0X1"/>
<feature type="domain" description="AP2/ERF" evidence="7">
    <location>
        <begin position="345"/>
        <end position="400"/>
    </location>
</feature>
<proteinExistence type="predicted"/>
<evidence type="ECO:0000256" key="5">
    <source>
        <dbReference type="ARBA" id="ARBA00023242"/>
    </source>
</evidence>
<dbReference type="GO" id="GO:0003677">
    <property type="term" value="F:DNA binding"/>
    <property type="evidence" value="ECO:0007669"/>
    <property type="project" value="UniProtKB-KW"/>
</dbReference>
<comment type="caution">
    <text evidence="8">The sequence shown here is derived from an EMBL/GenBank/DDBJ whole genome shotgun (WGS) entry which is preliminary data.</text>
</comment>
<dbReference type="InParanoid" id="A0A2R5H0X1"/>
<feature type="compositionally biased region" description="Low complexity" evidence="6">
    <location>
        <begin position="144"/>
        <end position="155"/>
    </location>
</feature>
<evidence type="ECO:0000256" key="3">
    <source>
        <dbReference type="ARBA" id="ARBA00023125"/>
    </source>
</evidence>
<feature type="compositionally biased region" description="Polar residues" evidence="6">
    <location>
        <begin position="323"/>
        <end position="336"/>
    </location>
</feature>
<feature type="compositionally biased region" description="Basic and acidic residues" evidence="6">
    <location>
        <begin position="308"/>
        <end position="322"/>
    </location>
</feature>
<feature type="compositionally biased region" description="Basic residues" evidence="6">
    <location>
        <begin position="615"/>
        <end position="625"/>
    </location>
</feature>
<protein>
    <recommendedName>
        <fullName evidence="7">AP2/ERF domain-containing protein</fullName>
    </recommendedName>
</protein>
<evidence type="ECO:0000313" key="9">
    <source>
        <dbReference type="Proteomes" id="UP000241890"/>
    </source>
</evidence>
<dbReference type="InterPro" id="IPR016177">
    <property type="entry name" value="DNA-bd_dom_sf"/>
</dbReference>
<feature type="compositionally biased region" description="Low complexity" evidence="6">
    <location>
        <begin position="23"/>
        <end position="44"/>
    </location>
</feature>
<evidence type="ECO:0000259" key="7">
    <source>
        <dbReference type="PROSITE" id="PS51032"/>
    </source>
</evidence>
<accession>A0A2R5H0X1</accession>
<evidence type="ECO:0000313" key="8">
    <source>
        <dbReference type="EMBL" id="GBG34713.1"/>
    </source>
</evidence>
<evidence type="ECO:0000256" key="1">
    <source>
        <dbReference type="ARBA" id="ARBA00004123"/>
    </source>
</evidence>
<dbReference type="GO" id="GO:0005634">
    <property type="term" value="C:nucleus"/>
    <property type="evidence" value="ECO:0007669"/>
    <property type="project" value="UniProtKB-SubCell"/>
</dbReference>
<organism evidence="8 9">
    <name type="scientific">Hondaea fermentalgiana</name>
    <dbReference type="NCBI Taxonomy" id="2315210"/>
    <lineage>
        <taxon>Eukaryota</taxon>
        <taxon>Sar</taxon>
        <taxon>Stramenopiles</taxon>
        <taxon>Bigyra</taxon>
        <taxon>Labyrinthulomycetes</taxon>
        <taxon>Thraustochytrida</taxon>
        <taxon>Thraustochytriidae</taxon>
        <taxon>Hondaea</taxon>
    </lineage>
</organism>
<feature type="compositionally biased region" description="Low complexity" evidence="6">
    <location>
        <begin position="565"/>
        <end position="593"/>
    </location>
</feature>
<feature type="compositionally biased region" description="Polar residues" evidence="6">
    <location>
        <begin position="113"/>
        <end position="134"/>
    </location>
</feature>
<feature type="region of interest" description="Disordered" evidence="6">
    <location>
        <begin position="106"/>
        <end position="157"/>
    </location>
</feature>
<keyword evidence="4" id="KW-0804">Transcription</keyword>
<dbReference type="SMART" id="SM00380">
    <property type="entry name" value="AP2"/>
    <property type="match status" value="1"/>
</dbReference>
<feature type="compositionally biased region" description="Low complexity" evidence="6">
    <location>
        <begin position="291"/>
        <end position="300"/>
    </location>
</feature>
<keyword evidence="9" id="KW-1185">Reference proteome</keyword>
<name>A0A2R5H0X1_9STRA</name>
<feature type="compositionally biased region" description="Gly residues" evidence="6">
    <location>
        <begin position="602"/>
        <end position="613"/>
    </location>
</feature>
<feature type="compositionally biased region" description="Basic and acidic residues" evidence="6">
    <location>
        <begin position="441"/>
        <end position="455"/>
    </location>
</feature>
<keyword evidence="2" id="KW-0805">Transcription regulation</keyword>
<dbReference type="InterPro" id="IPR036955">
    <property type="entry name" value="AP2/ERF_dom_sf"/>
</dbReference>
<reference evidence="8 9" key="1">
    <citation type="submission" date="2017-12" db="EMBL/GenBank/DDBJ databases">
        <title>Sequencing, de novo assembly and annotation of complete genome of a new Thraustochytrid species, strain FCC1311.</title>
        <authorList>
            <person name="Sedici K."/>
            <person name="Godart F."/>
            <person name="Aiese Cigliano R."/>
            <person name="Sanseverino W."/>
            <person name="Barakat M."/>
            <person name="Ortet P."/>
            <person name="Marechal E."/>
            <person name="Cagnac O."/>
            <person name="Amato A."/>
        </authorList>
    </citation>
    <scope>NUCLEOTIDE SEQUENCE [LARGE SCALE GENOMIC DNA]</scope>
</reference>
<feature type="compositionally biased region" description="Polar residues" evidence="6">
    <location>
        <begin position="280"/>
        <end position="290"/>
    </location>
</feature>
<dbReference type="InterPro" id="IPR001471">
    <property type="entry name" value="AP2/ERF_dom"/>
</dbReference>
<feature type="region of interest" description="Disordered" evidence="6">
    <location>
        <begin position="565"/>
        <end position="625"/>
    </location>
</feature>
<dbReference type="EMBL" id="BEYU01000210">
    <property type="protein sequence ID" value="GBG34713.1"/>
    <property type="molecule type" value="Genomic_DNA"/>
</dbReference>
<evidence type="ECO:0000256" key="2">
    <source>
        <dbReference type="ARBA" id="ARBA00023015"/>
    </source>
</evidence>
<dbReference type="GO" id="GO:0003700">
    <property type="term" value="F:DNA-binding transcription factor activity"/>
    <property type="evidence" value="ECO:0007669"/>
    <property type="project" value="InterPro"/>
</dbReference>